<comment type="caution">
    <text evidence="2">The sequence shown here is derived from an EMBL/GenBank/DDBJ whole genome shotgun (WGS) entry which is preliminary data.</text>
</comment>
<protein>
    <submittedName>
        <fullName evidence="2">Uncharacterized protein</fullName>
    </submittedName>
</protein>
<reference evidence="2" key="2">
    <citation type="submission" date="2020-11" db="EMBL/GenBank/DDBJ databases">
        <authorList>
            <person name="McCartney M.A."/>
            <person name="Auch B."/>
            <person name="Kono T."/>
            <person name="Mallez S."/>
            <person name="Becker A."/>
            <person name="Gohl D.M."/>
            <person name="Silverstein K.A.T."/>
            <person name="Koren S."/>
            <person name="Bechman K.B."/>
            <person name="Herman A."/>
            <person name="Abrahante J.E."/>
            <person name="Garbe J."/>
        </authorList>
    </citation>
    <scope>NUCLEOTIDE SEQUENCE</scope>
    <source>
        <strain evidence="2">Duluth1</strain>
        <tissue evidence="2">Whole animal</tissue>
    </source>
</reference>
<keyword evidence="3" id="KW-1185">Reference proteome</keyword>
<accession>A0A9D4JNS8</accession>
<keyword evidence="1" id="KW-0175">Coiled coil</keyword>
<dbReference type="EMBL" id="JAIWYP010000006">
    <property type="protein sequence ID" value="KAH3814312.1"/>
    <property type="molecule type" value="Genomic_DNA"/>
</dbReference>
<sequence length="95" mass="10527">MSLFQATSQEPMTSKPRRKVVQVPEELLTATPIVEDPVVETLPKCKAFLPAVLVFLAVLLGLMKKVQEQSKEIQKLKGEISALKNRVSSLKSSLH</sequence>
<name>A0A9D4JNS8_DREPO</name>
<proteinExistence type="predicted"/>
<evidence type="ECO:0000313" key="3">
    <source>
        <dbReference type="Proteomes" id="UP000828390"/>
    </source>
</evidence>
<organism evidence="2 3">
    <name type="scientific">Dreissena polymorpha</name>
    <name type="common">Zebra mussel</name>
    <name type="synonym">Mytilus polymorpha</name>
    <dbReference type="NCBI Taxonomy" id="45954"/>
    <lineage>
        <taxon>Eukaryota</taxon>
        <taxon>Metazoa</taxon>
        <taxon>Spiralia</taxon>
        <taxon>Lophotrochozoa</taxon>
        <taxon>Mollusca</taxon>
        <taxon>Bivalvia</taxon>
        <taxon>Autobranchia</taxon>
        <taxon>Heteroconchia</taxon>
        <taxon>Euheterodonta</taxon>
        <taxon>Imparidentia</taxon>
        <taxon>Neoheterodontei</taxon>
        <taxon>Myida</taxon>
        <taxon>Dreissenoidea</taxon>
        <taxon>Dreissenidae</taxon>
        <taxon>Dreissena</taxon>
    </lineage>
</organism>
<feature type="coiled-coil region" evidence="1">
    <location>
        <begin position="59"/>
        <end position="93"/>
    </location>
</feature>
<dbReference type="Proteomes" id="UP000828390">
    <property type="component" value="Unassembled WGS sequence"/>
</dbReference>
<reference evidence="2" key="1">
    <citation type="journal article" date="2019" name="bioRxiv">
        <title>The Genome of the Zebra Mussel, Dreissena polymorpha: A Resource for Invasive Species Research.</title>
        <authorList>
            <person name="McCartney M.A."/>
            <person name="Auch B."/>
            <person name="Kono T."/>
            <person name="Mallez S."/>
            <person name="Zhang Y."/>
            <person name="Obille A."/>
            <person name="Becker A."/>
            <person name="Abrahante J.E."/>
            <person name="Garbe J."/>
            <person name="Badalamenti J.P."/>
            <person name="Herman A."/>
            <person name="Mangelson H."/>
            <person name="Liachko I."/>
            <person name="Sullivan S."/>
            <person name="Sone E.D."/>
            <person name="Koren S."/>
            <person name="Silverstein K.A.T."/>
            <person name="Beckman K.B."/>
            <person name="Gohl D.M."/>
        </authorList>
    </citation>
    <scope>NUCLEOTIDE SEQUENCE</scope>
    <source>
        <strain evidence="2">Duluth1</strain>
        <tissue evidence="2">Whole animal</tissue>
    </source>
</reference>
<evidence type="ECO:0000313" key="2">
    <source>
        <dbReference type="EMBL" id="KAH3814312.1"/>
    </source>
</evidence>
<evidence type="ECO:0000256" key="1">
    <source>
        <dbReference type="SAM" id="Coils"/>
    </source>
</evidence>
<gene>
    <name evidence="2" type="ORF">DPMN_142808</name>
</gene>
<dbReference type="AlphaFoldDB" id="A0A9D4JNS8"/>